<reference evidence="2 3" key="1">
    <citation type="submission" date="2024-01" db="EMBL/GenBank/DDBJ databases">
        <title>The genomes of 5 underutilized Papilionoideae crops provide insights into root nodulation and disease resistanc.</title>
        <authorList>
            <person name="Jiang F."/>
        </authorList>
    </citation>
    <scope>NUCLEOTIDE SEQUENCE [LARGE SCALE GENOMIC DNA]</scope>
    <source>
        <strain evidence="2">JINMINGXINNONG_FW02</strain>
        <tissue evidence="2">Leaves</tissue>
    </source>
</reference>
<feature type="compositionally biased region" description="Low complexity" evidence="1">
    <location>
        <begin position="44"/>
        <end position="54"/>
    </location>
</feature>
<evidence type="ECO:0000256" key="1">
    <source>
        <dbReference type="SAM" id="MobiDB-lite"/>
    </source>
</evidence>
<keyword evidence="3" id="KW-1185">Reference proteome</keyword>
<sequence>MSKDFKQVTKGSKSKSILDNQCTRTISPKAISPKVIHPRPFHPGPSARSAPGPSQEVSNQAATTAPPPSKEVTSAPGPSQEAPSQATPTAPPPPSPLTQPKVSQQSQAGRRTTRSSATFSTPNTRLKLQSIRGRFWKP</sequence>
<evidence type="ECO:0000313" key="3">
    <source>
        <dbReference type="Proteomes" id="UP001374584"/>
    </source>
</evidence>
<proteinExistence type="predicted"/>
<feature type="compositionally biased region" description="Low complexity" evidence="1">
    <location>
        <begin position="98"/>
        <end position="121"/>
    </location>
</feature>
<comment type="caution">
    <text evidence="2">The sequence shown here is derived from an EMBL/GenBank/DDBJ whole genome shotgun (WGS) entry which is preliminary data.</text>
</comment>
<feature type="region of interest" description="Disordered" evidence="1">
    <location>
        <begin position="1"/>
        <end position="138"/>
    </location>
</feature>
<name>A0AAN9NI83_PHACN</name>
<feature type="compositionally biased region" description="Polar residues" evidence="1">
    <location>
        <begin position="9"/>
        <end position="26"/>
    </location>
</feature>
<dbReference type="EMBL" id="JAYMYR010000003">
    <property type="protein sequence ID" value="KAK7373784.1"/>
    <property type="molecule type" value="Genomic_DNA"/>
</dbReference>
<gene>
    <name evidence="2" type="ORF">VNO80_07204</name>
</gene>
<dbReference type="AlphaFoldDB" id="A0AAN9NI83"/>
<protein>
    <submittedName>
        <fullName evidence="2">Uncharacterized protein</fullName>
    </submittedName>
</protein>
<organism evidence="2 3">
    <name type="scientific">Phaseolus coccineus</name>
    <name type="common">Scarlet runner bean</name>
    <name type="synonym">Phaseolus multiflorus</name>
    <dbReference type="NCBI Taxonomy" id="3886"/>
    <lineage>
        <taxon>Eukaryota</taxon>
        <taxon>Viridiplantae</taxon>
        <taxon>Streptophyta</taxon>
        <taxon>Embryophyta</taxon>
        <taxon>Tracheophyta</taxon>
        <taxon>Spermatophyta</taxon>
        <taxon>Magnoliopsida</taxon>
        <taxon>eudicotyledons</taxon>
        <taxon>Gunneridae</taxon>
        <taxon>Pentapetalae</taxon>
        <taxon>rosids</taxon>
        <taxon>fabids</taxon>
        <taxon>Fabales</taxon>
        <taxon>Fabaceae</taxon>
        <taxon>Papilionoideae</taxon>
        <taxon>50 kb inversion clade</taxon>
        <taxon>NPAAA clade</taxon>
        <taxon>indigoferoid/millettioid clade</taxon>
        <taxon>Phaseoleae</taxon>
        <taxon>Phaseolus</taxon>
    </lineage>
</organism>
<evidence type="ECO:0000313" key="2">
    <source>
        <dbReference type="EMBL" id="KAK7373784.1"/>
    </source>
</evidence>
<dbReference type="Proteomes" id="UP001374584">
    <property type="component" value="Unassembled WGS sequence"/>
</dbReference>
<accession>A0AAN9NI83</accession>